<gene>
    <name evidence="4" type="ORF">GCM10010844_17630</name>
</gene>
<dbReference type="PROSITE" id="PS50885">
    <property type="entry name" value="HAMP"/>
    <property type="match status" value="1"/>
</dbReference>
<dbReference type="SUPFAM" id="SSF55073">
    <property type="entry name" value="Nucleotide cyclase"/>
    <property type="match status" value="1"/>
</dbReference>
<feature type="transmembrane region" description="Helical" evidence="1">
    <location>
        <begin position="204"/>
        <end position="226"/>
    </location>
</feature>
<dbReference type="Proteomes" id="UP000604341">
    <property type="component" value="Unassembled WGS sequence"/>
</dbReference>
<dbReference type="InterPro" id="IPR050469">
    <property type="entry name" value="Diguanylate_Cyclase"/>
</dbReference>
<dbReference type="SMART" id="SM00267">
    <property type="entry name" value="GGDEF"/>
    <property type="match status" value="1"/>
</dbReference>
<dbReference type="Pfam" id="PF05227">
    <property type="entry name" value="CHASE3"/>
    <property type="match status" value="1"/>
</dbReference>
<dbReference type="NCBIfam" id="TIGR00254">
    <property type="entry name" value="GGDEF"/>
    <property type="match status" value="1"/>
</dbReference>
<keyword evidence="1" id="KW-0812">Transmembrane</keyword>
<reference evidence="5" key="1">
    <citation type="journal article" date="2019" name="Int. J. Syst. Evol. Microbiol.">
        <title>The Global Catalogue of Microorganisms (GCM) 10K type strain sequencing project: providing services to taxonomists for standard genome sequencing and annotation.</title>
        <authorList>
            <consortium name="The Broad Institute Genomics Platform"/>
            <consortium name="The Broad Institute Genome Sequencing Center for Infectious Disease"/>
            <person name="Wu L."/>
            <person name="Ma J."/>
        </authorList>
    </citation>
    <scope>NUCLEOTIDE SEQUENCE [LARGE SCALE GENOMIC DNA]</scope>
    <source>
        <strain evidence="5">JCM 19173</strain>
    </source>
</reference>
<evidence type="ECO:0000313" key="5">
    <source>
        <dbReference type="Proteomes" id="UP000604341"/>
    </source>
</evidence>
<feature type="domain" description="GGDEF" evidence="3">
    <location>
        <begin position="472"/>
        <end position="604"/>
    </location>
</feature>
<dbReference type="InterPro" id="IPR000160">
    <property type="entry name" value="GGDEF_dom"/>
</dbReference>
<evidence type="ECO:0000313" key="4">
    <source>
        <dbReference type="EMBL" id="GGK99769.1"/>
    </source>
</evidence>
<protein>
    <recommendedName>
        <fullName evidence="6">Diguanylate cyclase</fullName>
    </recommendedName>
</protein>
<organism evidence="4 5">
    <name type="scientific">Deinococcus radiotolerans</name>
    <dbReference type="NCBI Taxonomy" id="1309407"/>
    <lineage>
        <taxon>Bacteria</taxon>
        <taxon>Thermotogati</taxon>
        <taxon>Deinococcota</taxon>
        <taxon>Deinococci</taxon>
        <taxon>Deinococcales</taxon>
        <taxon>Deinococcaceae</taxon>
        <taxon>Deinococcus</taxon>
    </lineage>
</organism>
<dbReference type="Gene3D" id="3.30.450.40">
    <property type="match status" value="1"/>
</dbReference>
<dbReference type="Gene3D" id="6.10.340.10">
    <property type="match status" value="1"/>
</dbReference>
<dbReference type="PANTHER" id="PTHR45138:SF9">
    <property type="entry name" value="DIGUANYLATE CYCLASE DGCM-RELATED"/>
    <property type="match status" value="1"/>
</dbReference>
<accession>A0ABQ2FIE3</accession>
<dbReference type="InterPro" id="IPR029016">
    <property type="entry name" value="GAF-like_dom_sf"/>
</dbReference>
<evidence type="ECO:0000259" key="3">
    <source>
        <dbReference type="PROSITE" id="PS50887"/>
    </source>
</evidence>
<comment type="caution">
    <text evidence="4">The sequence shown here is derived from an EMBL/GenBank/DDBJ whole genome shotgun (WGS) entry which is preliminary data.</text>
</comment>
<dbReference type="SUPFAM" id="SSF55781">
    <property type="entry name" value="GAF domain-like"/>
    <property type="match status" value="1"/>
</dbReference>
<evidence type="ECO:0000259" key="2">
    <source>
        <dbReference type="PROSITE" id="PS50885"/>
    </source>
</evidence>
<feature type="domain" description="HAMP" evidence="2">
    <location>
        <begin position="224"/>
        <end position="276"/>
    </location>
</feature>
<dbReference type="CDD" id="cd19410">
    <property type="entry name" value="HK9-like_sensor"/>
    <property type="match status" value="1"/>
</dbReference>
<dbReference type="CDD" id="cd06225">
    <property type="entry name" value="HAMP"/>
    <property type="match status" value="1"/>
</dbReference>
<dbReference type="Gene3D" id="3.30.70.270">
    <property type="match status" value="1"/>
</dbReference>
<dbReference type="SMART" id="SM00304">
    <property type="entry name" value="HAMP"/>
    <property type="match status" value="1"/>
</dbReference>
<dbReference type="InterPro" id="IPR029787">
    <property type="entry name" value="Nucleotide_cyclase"/>
</dbReference>
<dbReference type="EMBL" id="BMPE01000003">
    <property type="protein sequence ID" value="GGK99769.1"/>
    <property type="molecule type" value="Genomic_DNA"/>
</dbReference>
<dbReference type="InterPro" id="IPR043128">
    <property type="entry name" value="Rev_trsase/Diguanyl_cyclase"/>
</dbReference>
<proteinExistence type="predicted"/>
<evidence type="ECO:0008006" key="6">
    <source>
        <dbReference type="Google" id="ProtNLM"/>
    </source>
</evidence>
<dbReference type="InterPro" id="IPR007891">
    <property type="entry name" value="CHASE3"/>
</dbReference>
<dbReference type="InterPro" id="IPR003660">
    <property type="entry name" value="HAMP_dom"/>
</dbReference>
<dbReference type="CDD" id="cd01949">
    <property type="entry name" value="GGDEF"/>
    <property type="match status" value="1"/>
</dbReference>
<name>A0ABQ2FIE3_9DEIO</name>
<keyword evidence="5" id="KW-1185">Reference proteome</keyword>
<keyword evidence="1" id="KW-0472">Membrane</keyword>
<dbReference type="Pfam" id="PF00672">
    <property type="entry name" value="HAMP"/>
    <property type="match status" value="1"/>
</dbReference>
<dbReference type="PANTHER" id="PTHR45138">
    <property type="entry name" value="REGULATORY COMPONENTS OF SENSORY TRANSDUCTION SYSTEM"/>
    <property type="match status" value="1"/>
</dbReference>
<keyword evidence="1" id="KW-1133">Transmembrane helix</keyword>
<dbReference type="Pfam" id="PF00990">
    <property type="entry name" value="GGDEF"/>
    <property type="match status" value="1"/>
</dbReference>
<dbReference type="PROSITE" id="PS50887">
    <property type="entry name" value="GGDEF"/>
    <property type="match status" value="1"/>
</dbReference>
<dbReference type="SUPFAM" id="SSF158472">
    <property type="entry name" value="HAMP domain-like"/>
    <property type="match status" value="1"/>
</dbReference>
<evidence type="ECO:0000256" key="1">
    <source>
        <dbReference type="SAM" id="Phobius"/>
    </source>
</evidence>
<feature type="transmembrane region" description="Helical" evidence="1">
    <location>
        <begin position="25"/>
        <end position="45"/>
    </location>
</feature>
<sequence length="604" mass="65015">MTTPTVVSVGSASGMPYSVPVRLRHLLLLTQLPFWALLLFAFLNLQSGLESRVQTLARSSDTRSQLEAVNALLTHVVNMETGVRGYVIAGQASFLEPYYRGEAAYPPVLKTLSRDAQLPAQERARLGRIGSVIRQWQTEVAQPEIRARPSQPEVAEALVRSGRGKRLLDAVRADVDALSQNLAAQLSVSDARAQRQLQALRRDLMIAAAVLLALSVATTLGAARMLTHPLSDLGRGARRITDTSGSVTVTERGPREYRDLASTFNRMTERIREARQATDQAVSQLERRNTWLSDLARLSDALQAARTLSEASEILTRALPHLLPHTSGQLLQHNASRNLLLQAAQWGEPLGTPGPDTCWALRRGETQGEAAGQPFMPRCSDQTGPYLCAPLFSHGETLGLLRIRPPAGADLSAQRAALDDVTRQVALALASLRLQDRLLQQSIRDPLTGLFNRRHLEAQLSAGVTAANATDAPLSLIALDIDHFKRLNDTFGHDAGDAALIRVSATLRDLAPTGSTPARPGGEEFTLLLPQTDLRAAQALAEQLRSAVEGLHLTHDGLPLGQVTVSLGVASLTAGVSGEGLVAAADQALYAAKRSGRNRVMAAT</sequence>